<keyword evidence="3" id="KW-1185">Reference proteome</keyword>
<evidence type="ECO:0008006" key="4">
    <source>
        <dbReference type="Google" id="ProtNLM"/>
    </source>
</evidence>
<evidence type="ECO:0000313" key="2">
    <source>
        <dbReference type="EMBL" id="VGO18638.1"/>
    </source>
</evidence>
<dbReference type="EMBL" id="CAAHFH010000001">
    <property type="protein sequence ID" value="VGO18638.1"/>
    <property type="molecule type" value="Genomic_DNA"/>
</dbReference>
<feature type="signal peptide" evidence="1">
    <location>
        <begin position="1"/>
        <end position="18"/>
    </location>
</feature>
<organism evidence="2 3">
    <name type="scientific">Pontiella sulfatireligans</name>
    <dbReference type="NCBI Taxonomy" id="2750658"/>
    <lineage>
        <taxon>Bacteria</taxon>
        <taxon>Pseudomonadati</taxon>
        <taxon>Kiritimatiellota</taxon>
        <taxon>Kiritimatiellia</taxon>
        <taxon>Kiritimatiellales</taxon>
        <taxon>Pontiellaceae</taxon>
        <taxon>Pontiella</taxon>
    </lineage>
</organism>
<keyword evidence="1" id="KW-0732">Signal</keyword>
<sequence>MKKFIALIAMLSVGAAHAGTISLGSTWTTNGAATALAGESATGYTVTQTANTQVYQDSGLGDAFDVGKTINMSFTVTVGADNGPTKRVGEAFRFGLMDSGSGASIAARLDWDNPAGTTMILGYKPSGTAITVIGSFTDGGSTGSTAIPTGEVLGYEGWSKKLDTEDVLLSITRTGSDSYTTFMDWGDVSVTNNIASGLTFDSIDAIGFKLDSDPTRTNEYTLSNLSVSVIPEPATLGLVAMVGVGLIAIRRTFLV</sequence>
<dbReference type="InterPro" id="IPR013424">
    <property type="entry name" value="Ice-binding_C"/>
</dbReference>
<dbReference type="RefSeq" id="WP_136060103.1">
    <property type="nucleotide sequence ID" value="NZ_CAAHFH010000001.1"/>
</dbReference>
<gene>
    <name evidence="2" type="ORF">SCARR_00691</name>
</gene>
<proteinExistence type="predicted"/>
<protein>
    <recommendedName>
        <fullName evidence="4">PEP-CTERM protein-sorting domain-containing protein</fullName>
    </recommendedName>
</protein>
<dbReference type="AlphaFoldDB" id="A0A6C2UEV0"/>
<name>A0A6C2UEV0_9BACT</name>
<feature type="chain" id="PRO_5025343309" description="PEP-CTERM protein-sorting domain-containing protein" evidence="1">
    <location>
        <begin position="19"/>
        <end position="255"/>
    </location>
</feature>
<reference evidence="2 3" key="1">
    <citation type="submission" date="2019-04" db="EMBL/GenBank/DDBJ databases">
        <authorList>
            <person name="Van Vliet M D."/>
        </authorList>
    </citation>
    <scope>NUCLEOTIDE SEQUENCE [LARGE SCALE GENOMIC DNA]</scope>
    <source>
        <strain evidence="2 3">F21</strain>
    </source>
</reference>
<evidence type="ECO:0000313" key="3">
    <source>
        <dbReference type="Proteomes" id="UP000346198"/>
    </source>
</evidence>
<dbReference type="NCBIfam" id="TIGR02595">
    <property type="entry name" value="PEP_CTERM"/>
    <property type="match status" value="1"/>
</dbReference>
<evidence type="ECO:0000256" key="1">
    <source>
        <dbReference type="SAM" id="SignalP"/>
    </source>
</evidence>
<dbReference type="Proteomes" id="UP000346198">
    <property type="component" value="Unassembled WGS sequence"/>
</dbReference>
<accession>A0A6C2UEV0</accession>